<dbReference type="STRING" id="742743.HMPREF9453_00198"/>
<dbReference type="InterPro" id="IPR002293">
    <property type="entry name" value="AA/rel_permease1"/>
</dbReference>
<evidence type="ECO:0000256" key="8">
    <source>
        <dbReference type="ARBA" id="ARBA00023136"/>
    </source>
</evidence>
<keyword evidence="4 9" id="KW-1003">Cell membrane</keyword>
<feature type="transmembrane region" description="Helical" evidence="9">
    <location>
        <begin position="119"/>
        <end position="138"/>
    </location>
</feature>
<dbReference type="EMBL" id="ADLT01000007">
    <property type="protein sequence ID" value="EHO63838.1"/>
    <property type="molecule type" value="Genomic_DNA"/>
</dbReference>
<feature type="transmembrane region" description="Helical" evidence="9">
    <location>
        <begin position="35"/>
        <end position="58"/>
    </location>
</feature>
<feature type="transmembrane region" description="Helical" evidence="9">
    <location>
        <begin position="150"/>
        <end position="170"/>
    </location>
</feature>
<comment type="caution">
    <text evidence="10">The sequence shown here is derived from an EMBL/GenBank/DDBJ whole genome shotgun (WGS) entry which is preliminary data.</text>
</comment>
<dbReference type="NCBIfam" id="TIGR04299">
    <property type="entry name" value="antiport_PotE"/>
    <property type="match status" value="1"/>
</dbReference>
<dbReference type="Gene3D" id="1.20.1740.10">
    <property type="entry name" value="Amino acid/polyamine transporter I"/>
    <property type="match status" value="1"/>
</dbReference>
<reference evidence="10 11" key="1">
    <citation type="submission" date="2011-11" db="EMBL/GenBank/DDBJ databases">
        <title>The Genome Sequence of Dialister succinatiphilus YIT 11850.</title>
        <authorList>
            <consortium name="The Broad Institute Genome Sequencing Platform"/>
            <person name="Earl A."/>
            <person name="Ward D."/>
            <person name="Feldgarden M."/>
            <person name="Gevers D."/>
            <person name="Morotomi M."/>
            <person name="Young S.K."/>
            <person name="Zeng Q."/>
            <person name="Gargeya S."/>
            <person name="Fitzgerald M."/>
            <person name="Haas B."/>
            <person name="Abouelleil A."/>
            <person name="Alvarado L."/>
            <person name="Arachchi H.M."/>
            <person name="Berlin A."/>
            <person name="Brown A."/>
            <person name="Chapman S.B."/>
            <person name="Dunbar C."/>
            <person name="Gearin G."/>
            <person name="Goldberg J."/>
            <person name="Griggs A."/>
            <person name="Gujja S."/>
            <person name="Heiman D."/>
            <person name="Howarth C."/>
            <person name="Lui A."/>
            <person name="MacDonald P.J.P."/>
            <person name="Montmayeur A."/>
            <person name="Murphy C."/>
            <person name="Neiman D."/>
            <person name="Pearson M."/>
            <person name="Priest M."/>
            <person name="Roberts A."/>
            <person name="Saif S."/>
            <person name="Shea T."/>
            <person name="Sisk P."/>
            <person name="Stolte C."/>
            <person name="Sykes S."/>
            <person name="Wortman J."/>
            <person name="Nusbaum C."/>
            <person name="Birren B."/>
        </authorList>
    </citation>
    <scope>NUCLEOTIDE SEQUENCE [LARGE SCALE GENOMIC DNA]</scope>
    <source>
        <strain evidence="10 11">YIT 11850</strain>
    </source>
</reference>
<evidence type="ECO:0000256" key="2">
    <source>
        <dbReference type="ARBA" id="ARBA00008220"/>
    </source>
</evidence>
<keyword evidence="8 9" id="KW-0472">Membrane</keyword>
<dbReference type="PANTHER" id="PTHR42770:SF6">
    <property type="entry name" value="PUTRESCINE TRANSPORTER POTE"/>
    <property type="match status" value="1"/>
</dbReference>
<comment type="subcellular location">
    <subcellularLocation>
        <location evidence="1 9">Cell membrane</location>
        <topology evidence="1 9">Multi-pass membrane protein</topology>
    </subcellularLocation>
</comment>
<name>H1CXW0_9FIRM</name>
<feature type="transmembrane region" description="Helical" evidence="9">
    <location>
        <begin position="408"/>
        <end position="426"/>
    </location>
</feature>
<dbReference type="Proteomes" id="UP000003277">
    <property type="component" value="Unassembled WGS sequence"/>
</dbReference>
<comment type="similarity">
    <text evidence="2 9">Belongs to the amino acid-polyamine-organocation (APC) superfamily. Basic amino acid/polyamine antiporter (APA) (TC 2.A.3.2) family.</text>
</comment>
<dbReference type="PATRIC" id="fig|742743.3.peg.202"/>
<feature type="transmembrane region" description="Helical" evidence="9">
    <location>
        <begin position="12"/>
        <end position="29"/>
    </location>
</feature>
<feature type="transmembrane region" description="Helical" evidence="9">
    <location>
        <begin position="319"/>
        <end position="339"/>
    </location>
</feature>
<dbReference type="AlphaFoldDB" id="H1CXW0"/>
<keyword evidence="11" id="KW-1185">Reference proteome</keyword>
<proteinExistence type="inferred from homology"/>
<evidence type="ECO:0000256" key="5">
    <source>
        <dbReference type="ARBA" id="ARBA00022692"/>
    </source>
</evidence>
<feature type="transmembrane region" description="Helical" evidence="9">
    <location>
        <begin position="385"/>
        <end position="402"/>
    </location>
</feature>
<dbReference type="PIRSF" id="PIRSF006060">
    <property type="entry name" value="AA_transporter"/>
    <property type="match status" value="1"/>
</dbReference>
<sequence>MSKANKMSVFQLTILTAVNMMGSGIIMLPSKLAQVGALSIVSWLVTAVGSMALAYVFAKCGMYSKKGGGMGGYAEYSFGKAGNFLANYTYGVSLIFANTAIAISAVGYALGFLDTTLDPVMTCAATIFTLWLATVLNFGGAKYTGQVSSITVWGVIIPCIGLAFVGWFWFSPSMYTANWNVHDLGFGEAALNAITMTLWAFLGMESACANADAVDNPEKNVPKAVLGGTLLAAACYIVSTNIIFGIVPADVLVSSSAPFGLVFSQMFGGTVGKIIMGLMVLSCFGSLLGWQFTIANVFKAGSDEGYFPAFLKRVTSHGAPIAGMVAITIIQSLFSLMTISPSLNEQFETLVNLAVITNIMPYLLCMASVVVIMKAVDHVGSELKTTKLIAFIASLYSLYACYASGFEAMTYGAIVTVFGWTLYGFVSDRFDLKKAKADNEAVASGKAPADAVPAAAEK</sequence>
<keyword evidence="3 9" id="KW-0813">Transport</keyword>
<evidence type="ECO:0000256" key="1">
    <source>
        <dbReference type="ARBA" id="ARBA00004651"/>
    </source>
</evidence>
<dbReference type="eggNOG" id="COG0531">
    <property type="taxonomic scope" value="Bacteria"/>
</dbReference>
<dbReference type="NCBIfam" id="NF007938">
    <property type="entry name" value="PRK10655.1"/>
    <property type="match status" value="1"/>
</dbReference>
<dbReference type="GO" id="GO:0005886">
    <property type="term" value="C:plasma membrane"/>
    <property type="evidence" value="ECO:0007669"/>
    <property type="project" value="UniProtKB-SubCell"/>
</dbReference>
<dbReference type="HAMAP" id="MF_02073">
    <property type="entry name" value="Putrescine_transp"/>
    <property type="match status" value="1"/>
</dbReference>
<feature type="transmembrane region" description="Helical" evidence="9">
    <location>
        <begin position="224"/>
        <end position="247"/>
    </location>
</feature>
<dbReference type="Pfam" id="PF13520">
    <property type="entry name" value="AA_permease_2"/>
    <property type="match status" value="1"/>
</dbReference>
<gene>
    <name evidence="10" type="ORF">HMPREF9453_00198</name>
</gene>
<keyword evidence="6" id="KW-0029">Amino-acid transport</keyword>
<feature type="transmembrane region" description="Helical" evidence="9">
    <location>
        <begin position="351"/>
        <end position="373"/>
    </location>
</feature>
<dbReference type="GO" id="GO:0015496">
    <property type="term" value="F:putrescine:ornithine antiporter activity"/>
    <property type="evidence" value="ECO:0007669"/>
    <property type="project" value="InterPro"/>
</dbReference>
<protein>
    <recommendedName>
        <fullName evidence="9">Putrescine transporter</fullName>
    </recommendedName>
</protein>
<feature type="transmembrane region" description="Helical" evidence="9">
    <location>
        <begin position="274"/>
        <end position="298"/>
    </location>
</feature>
<dbReference type="InterPro" id="IPR050367">
    <property type="entry name" value="APC_superfamily"/>
</dbReference>
<evidence type="ECO:0000256" key="6">
    <source>
        <dbReference type="ARBA" id="ARBA00022970"/>
    </source>
</evidence>
<dbReference type="HOGENOM" id="CLU_007946_1_0_9"/>
<evidence type="ECO:0000256" key="3">
    <source>
        <dbReference type="ARBA" id="ARBA00022448"/>
    </source>
</evidence>
<accession>H1CXW0</accession>
<dbReference type="InterPro" id="IPR004754">
    <property type="entry name" value="Amino_acid_antiprt"/>
</dbReference>
<organism evidence="10 11">
    <name type="scientific">Dialister succinatiphilus YIT 11850</name>
    <dbReference type="NCBI Taxonomy" id="742743"/>
    <lineage>
        <taxon>Bacteria</taxon>
        <taxon>Bacillati</taxon>
        <taxon>Bacillota</taxon>
        <taxon>Negativicutes</taxon>
        <taxon>Veillonellales</taxon>
        <taxon>Veillonellaceae</taxon>
        <taxon>Dialister</taxon>
    </lineage>
</organism>
<dbReference type="RefSeq" id="WP_008858704.1">
    <property type="nucleotide sequence ID" value="NZ_JH591187.1"/>
</dbReference>
<evidence type="ECO:0000256" key="9">
    <source>
        <dbReference type="HAMAP-Rule" id="MF_02073"/>
    </source>
</evidence>
<evidence type="ECO:0000313" key="10">
    <source>
        <dbReference type="EMBL" id="EHO63838.1"/>
    </source>
</evidence>
<evidence type="ECO:0000256" key="7">
    <source>
        <dbReference type="ARBA" id="ARBA00022989"/>
    </source>
</evidence>
<dbReference type="OrthoDB" id="178667at2"/>
<keyword evidence="5 9" id="KW-0812">Transmembrane</keyword>
<dbReference type="PANTHER" id="PTHR42770">
    <property type="entry name" value="AMINO ACID TRANSPORTER-RELATED"/>
    <property type="match status" value="1"/>
</dbReference>
<dbReference type="NCBIfam" id="TIGR00905">
    <property type="entry name" value="2A0302"/>
    <property type="match status" value="1"/>
</dbReference>
<keyword evidence="7 9" id="KW-1133">Transmembrane helix</keyword>
<feature type="transmembrane region" description="Helical" evidence="9">
    <location>
        <begin position="88"/>
        <end position="113"/>
    </location>
</feature>
<evidence type="ECO:0000256" key="4">
    <source>
        <dbReference type="ARBA" id="ARBA00022475"/>
    </source>
</evidence>
<evidence type="ECO:0000313" key="11">
    <source>
        <dbReference type="Proteomes" id="UP000003277"/>
    </source>
</evidence>
<feature type="transmembrane region" description="Helical" evidence="9">
    <location>
        <begin position="190"/>
        <end position="212"/>
    </location>
</feature>
<dbReference type="InterPro" id="IPR027566">
    <property type="entry name" value="Symport/antiport_PotE"/>
</dbReference>